<accession>A0A3R7FC17</accession>
<gene>
    <name evidence="3" type="ORF">CFD26_108417</name>
</gene>
<keyword evidence="1" id="KW-0812">Transmembrane</keyword>
<evidence type="ECO:0000259" key="2">
    <source>
        <dbReference type="Pfam" id="PF14342"/>
    </source>
</evidence>
<dbReference type="Proteomes" id="UP000215289">
    <property type="component" value="Unassembled WGS sequence"/>
</dbReference>
<feature type="transmembrane region" description="Helical" evidence="1">
    <location>
        <begin position="162"/>
        <end position="183"/>
    </location>
</feature>
<feature type="domain" description="DUF4396" evidence="2">
    <location>
        <begin position="55"/>
        <end position="186"/>
    </location>
</feature>
<evidence type="ECO:0000313" key="4">
    <source>
        <dbReference type="Proteomes" id="UP000215289"/>
    </source>
</evidence>
<evidence type="ECO:0000313" key="3">
    <source>
        <dbReference type="EMBL" id="RLM00737.1"/>
    </source>
</evidence>
<dbReference type="EMBL" id="NIDN02000012">
    <property type="protein sequence ID" value="RLM00737.1"/>
    <property type="molecule type" value="Genomic_DNA"/>
</dbReference>
<name>A0A3R7FC17_9EURO</name>
<sequence>MHYAPHILTVHFPAENPPATFLKQILTKCRSKKEKENETRKSALSLSFWSSKTGWKRAAVNTLRCLAGCTLGDFSALWVLQSLYGHWGMGTIMGVSMASGVTTSILLETILLRRGVDKLPWGMAFRTATGMSLVSMLAMETVQNLVDFHLTGGVVLLDDPRFWAAALVSMGAGFLAPMPYNYWRLVSFLLSLMTLPRTVLSWLEADLSLEAHDVCPKEDYTERGGLCPWMLEPWYLLTNGKARRSIFDNFKPDRARDMTSVVHTLVVESITEDCLMPNWILPRS</sequence>
<evidence type="ECO:0000256" key="1">
    <source>
        <dbReference type="SAM" id="Phobius"/>
    </source>
</evidence>
<comment type="caution">
    <text evidence="3">The sequence shown here is derived from an EMBL/GenBank/DDBJ whole genome shotgun (WGS) entry which is preliminary data.</text>
</comment>
<dbReference type="AlphaFoldDB" id="A0A3R7FC17"/>
<organism evidence="3 4">
    <name type="scientific">Aspergillus turcosus</name>
    <dbReference type="NCBI Taxonomy" id="1245748"/>
    <lineage>
        <taxon>Eukaryota</taxon>
        <taxon>Fungi</taxon>
        <taxon>Dikarya</taxon>
        <taxon>Ascomycota</taxon>
        <taxon>Pezizomycotina</taxon>
        <taxon>Eurotiomycetes</taxon>
        <taxon>Eurotiomycetidae</taxon>
        <taxon>Eurotiales</taxon>
        <taxon>Aspergillaceae</taxon>
        <taxon>Aspergillus</taxon>
        <taxon>Aspergillus subgen. Fumigati</taxon>
    </lineage>
</organism>
<keyword evidence="4" id="KW-1185">Reference proteome</keyword>
<dbReference type="STRING" id="1245748.A0A3R7FC17"/>
<dbReference type="InterPro" id="IPR025509">
    <property type="entry name" value="DUF4396"/>
</dbReference>
<feature type="transmembrane region" description="Helical" evidence="1">
    <location>
        <begin position="87"/>
        <end position="111"/>
    </location>
</feature>
<dbReference type="OrthoDB" id="2128064at2759"/>
<dbReference type="Pfam" id="PF14342">
    <property type="entry name" value="DUF4396"/>
    <property type="match status" value="1"/>
</dbReference>
<feature type="transmembrane region" description="Helical" evidence="1">
    <location>
        <begin position="123"/>
        <end position="142"/>
    </location>
</feature>
<proteinExistence type="predicted"/>
<keyword evidence="1" id="KW-0472">Membrane</keyword>
<keyword evidence="1" id="KW-1133">Transmembrane helix</keyword>
<protein>
    <recommendedName>
        <fullName evidence="2">DUF4396 domain-containing protein</fullName>
    </recommendedName>
</protein>
<reference evidence="3 4" key="1">
    <citation type="submission" date="2018-08" db="EMBL/GenBank/DDBJ databases">
        <title>Draft genome sequences of two Aspergillus turcosus clinical strains isolated from bronchoalveolar lavage fluid: one azole-susceptible and the other azole-resistant.</title>
        <authorList>
            <person name="Parent-Michaud M."/>
            <person name="Dufresne P.J."/>
            <person name="Fournier E."/>
            <person name="Martineau C."/>
            <person name="Moreira S."/>
            <person name="Perkins V."/>
            <person name="De Repentigny L."/>
            <person name="Dufresne S.F."/>
        </authorList>
    </citation>
    <scope>NUCLEOTIDE SEQUENCE [LARGE SCALE GENOMIC DNA]</scope>
    <source>
        <strain evidence="3">HMR AF 1038</strain>
    </source>
</reference>